<dbReference type="PANTHER" id="PTHR43717:SF1">
    <property type="entry name" value="ANAEROBIC NITRIC OXIDE REDUCTASE FLAVORUBREDOXIN"/>
    <property type="match status" value="1"/>
</dbReference>
<dbReference type="InterPro" id="IPR016440">
    <property type="entry name" value="Rubredoxin-O_OxRdtase"/>
</dbReference>
<gene>
    <name evidence="3" type="ORF">K5V21_07390</name>
</gene>
<name>A0ABS7KX78_CLOSR</name>
<dbReference type="PROSITE" id="PS50902">
    <property type="entry name" value="FLAVODOXIN_LIKE"/>
    <property type="match status" value="1"/>
</dbReference>
<comment type="caution">
    <text evidence="3">The sequence shown here is derived from an EMBL/GenBank/DDBJ whole genome shotgun (WGS) entry which is preliminary data.</text>
</comment>
<dbReference type="InterPro" id="IPR045761">
    <property type="entry name" value="ODP_dom"/>
</dbReference>
<dbReference type="SUPFAM" id="SSF52218">
    <property type="entry name" value="Flavoproteins"/>
    <property type="match status" value="1"/>
</dbReference>
<dbReference type="Gene3D" id="3.40.50.360">
    <property type="match status" value="1"/>
</dbReference>
<dbReference type="SUPFAM" id="SSF56281">
    <property type="entry name" value="Metallo-hydrolase/oxidoreductase"/>
    <property type="match status" value="1"/>
</dbReference>
<evidence type="ECO:0000313" key="4">
    <source>
        <dbReference type="Proteomes" id="UP001299068"/>
    </source>
</evidence>
<dbReference type="InterPro" id="IPR036866">
    <property type="entry name" value="RibonucZ/Hydroxyglut_hydro"/>
</dbReference>
<dbReference type="PANTHER" id="PTHR43717">
    <property type="entry name" value="ANAEROBIC NITRIC OXIDE REDUCTASE FLAVORUBREDOXIN"/>
    <property type="match status" value="1"/>
</dbReference>
<dbReference type="EMBL" id="JAIKTU010000005">
    <property type="protein sequence ID" value="MBY0755277.1"/>
    <property type="molecule type" value="Genomic_DNA"/>
</dbReference>
<accession>A0ABS7KX78</accession>
<reference evidence="3 4" key="1">
    <citation type="journal article" date="2021" name="Cell Host Microbe">
        <title>in vivo commensal control of Clostridioides difficile virulence.</title>
        <authorList>
            <person name="Girinathan B.P."/>
            <person name="Dibenedetto N."/>
            <person name="Worley J.N."/>
            <person name="Peltier J."/>
            <person name="Arrieta-Ortiz M.L."/>
            <person name="Rupa Christinal Immanuel S."/>
            <person name="Lavin R."/>
            <person name="Delaney M.L."/>
            <person name="Cummins C."/>
            <person name="Hoffmann M."/>
            <person name="Luo Y."/>
            <person name="Gonzalez-Escalona N."/>
            <person name="Allard M."/>
            <person name="Onderdonk A.B."/>
            <person name="Gerber G.K."/>
            <person name="Sonenshein A.L."/>
            <person name="Baliga N."/>
            <person name="Dupuy B."/>
            <person name="Bry L."/>
        </authorList>
    </citation>
    <scope>NUCLEOTIDE SEQUENCE [LARGE SCALE GENOMIC DNA]</scope>
    <source>
        <strain evidence="3 4">DSM 599</strain>
    </source>
</reference>
<evidence type="ECO:0000256" key="1">
    <source>
        <dbReference type="ARBA" id="ARBA00007121"/>
    </source>
</evidence>
<dbReference type="InterPro" id="IPR029039">
    <property type="entry name" value="Flavoprotein-like_sf"/>
</dbReference>
<dbReference type="Proteomes" id="UP001299068">
    <property type="component" value="Unassembled WGS sequence"/>
</dbReference>
<protein>
    <submittedName>
        <fullName evidence="3">FprA family A-type flavoprotein</fullName>
    </submittedName>
</protein>
<dbReference type="Gene3D" id="3.60.15.10">
    <property type="entry name" value="Ribonuclease Z/Hydroxyacylglutathione hydrolase-like"/>
    <property type="match status" value="1"/>
</dbReference>
<dbReference type="CDD" id="cd07709">
    <property type="entry name" value="flavodiiron_proteins_MBL-fold"/>
    <property type="match status" value="1"/>
</dbReference>
<comment type="similarity">
    <text evidence="1">In the N-terminal section; belongs to the zinc metallo-hydrolase group 3 family.</text>
</comment>
<dbReference type="InterPro" id="IPR008254">
    <property type="entry name" value="Flavodoxin/NO_synth"/>
</dbReference>
<organism evidence="3 4">
    <name type="scientific">Clostridium sardiniense</name>
    <name type="common">Clostridium absonum</name>
    <dbReference type="NCBI Taxonomy" id="29369"/>
    <lineage>
        <taxon>Bacteria</taxon>
        <taxon>Bacillati</taxon>
        <taxon>Bacillota</taxon>
        <taxon>Clostridia</taxon>
        <taxon>Eubacteriales</taxon>
        <taxon>Clostridiaceae</taxon>
        <taxon>Clostridium</taxon>
    </lineage>
</organism>
<keyword evidence="4" id="KW-1185">Reference proteome</keyword>
<sequence length="408" mass="46588">MIKTEQLNENSYCVGKIDDRDVPFHRLILKKGTTYNSYLLKTNKPTVIDTVDMMFGKAYIDNLSELINLEDIKYIVINHTEPDHSGALGSLAMRAKDATIVCTEPAVYELKEMYRLQNRNFLVVKDGDKLDIGGKTLLFKITPYLHTKETMITYCIEDKTLFSCDIFSTHVAVKDYFNDTCGFDITEDFISYYNAIMKPHRSYVRIMLDSIKDLDIKMICPSHGFIIRKDVDKFIKIYDDLSQTKNNNKKVVIVYTTIRQNTKKIAEMFKDLISNNNIEVLLFNADKDSSDEIIKAIENSDCTLFGTSTRYGDMVGNMEVLLKLLQNKDLKGILAGAFGSFGWSGEGIELIQEYLNKTNMTVLNTSSIIKSTGMNDVEFPVRIRFSIGDEEADKIRRAAYYIVDLLLS</sequence>
<evidence type="ECO:0000259" key="2">
    <source>
        <dbReference type="PROSITE" id="PS50902"/>
    </source>
</evidence>
<dbReference type="PIRSF" id="PIRSF005243">
    <property type="entry name" value="ROO"/>
    <property type="match status" value="1"/>
</dbReference>
<feature type="domain" description="Flavodoxin-like" evidence="2">
    <location>
        <begin position="251"/>
        <end position="406"/>
    </location>
</feature>
<dbReference type="RefSeq" id="WP_221860427.1">
    <property type="nucleotide sequence ID" value="NZ_JAIKTU010000005.1"/>
</dbReference>
<dbReference type="InterPro" id="IPR001279">
    <property type="entry name" value="Metallo-B-lactamas"/>
</dbReference>
<dbReference type="SMART" id="SM00849">
    <property type="entry name" value="Lactamase_B"/>
    <property type="match status" value="1"/>
</dbReference>
<proteinExistence type="inferred from homology"/>
<dbReference type="Pfam" id="PF00258">
    <property type="entry name" value="Flavodoxin_1"/>
    <property type="match status" value="1"/>
</dbReference>
<dbReference type="Pfam" id="PF19583">
    <property type="entry name" value="ODP"/>
    <property type="match status" value="1"/>
</dbReference>
<evidence type="ECO:0000313" key="3">
    <source>
        <dbReference type="EMBL" id="MBY0755277.1"/>
    </source>
</evidence>